<comment type="subcellular location">
    <subcellularLocation>
        <location evidence="2">Nucleus</location>
    </subcellularLocation>
</comment>
<reference evidence="10 11" key="1">
    <citation type="submission" date="2025-04" db="UniProtKB">
        <authorList>
            <consortium name="RefSeq"/>
        </authorList>
    </citation>
    <scope>IDENTIFICATION</scope>
    <source>
        <tissue evidence="10 11">Silk gland</tissue>
    </source>
</reference>
<evidence type="ECO:0000256" key="6">
    <source>
        <dbReference type="ARBA" id="ARBA00022801"/>
    </source>
</evidence>
<dbReference type="KEGG" id="bman:114246116"/>
<dbReference type="GeneID" id="114246116"/>
<evidence type="ECO:0000256" key="4">
    <source>
        <dbReference type="ARBA" id="ARBA00022722"/>
    </source>
</evidence>
<dbReference type="GO" id="GO:0016787">
    <property type="term" value="F:hydrolase activity"/>
    <property type="evidence" value="ECO:0007669"/>
    <property type="project" value="UniProtKB-KW"/>
</dbReference>
<feature type="domain" description="DDE Tnp4" evidence="8">
    <location>
        <begin position="160"/>
        <end position="314"/>
    </location>
</feature>
<dbReference type="InterPro" id="IPR045249">
    <property type="entry name" value="HARBI1-like"/>
</dbReference>
<evidence type="ECO:0000256" key="5">
    <source>
        <dbReference type="ARBA" id="ARBA00022723"/>
    </source>
</evidence>
<accession>A0A6J2JWT2</accession>
<dbReference type="OrthoDB" id="7533242at2759"/>
<organism evidence="9 11">
    <name type="scientific">Bombyx mandarina</name>
    <name type="common">Wild silk moth</name>
    <name type="synonym">Wild silkworm</name>
    <dbReference type="NCBI Taxonomy" id="7092"/>
    <lineage>
        <taxon>Eukaryota</taxon>
        <taxon>Metazoa</taxon>
        <taxon>Ecdysozoa</taxon>
        <taxon>Arthropoda</taxon>
        <taxon>Hexapoda</taxon>
        <taxon>Insecta</taxon>
        <taxon>Pterygota</taxon>
        <taxon>Neoptera</taxon>
        <taxon>Endopterygota</taxon>
        <taxon>Lepidoptera</taxon>
        <taxon>Glossata</taxon>
        <taxon>Ditrysia</taxon>
        <taxon>Bombycoidea</taxon>
        <taxon>Bombycidae</taxon>
        <taxon>Bombycinae</taxon>
        <taxon>Bombyx</taxon>
    </lineage>
</organism>
<dbReference type="GO" id="GO:0004518">
    <property type="term" value="F:nuclease activity"/>
    <property type="evidence" value="ECO:0007669"/>
    <property type="project" value="UniProtKB-KW"/>
</dbReference>
<comment type="similarity">
    <text evidence="3">Belongs to the HARBI1 family.</text>
</comment>
<evidence type="ECO:0000256" key="3">
    <source>
        <dbReference type="ARBA" id="ARBA00006958"/>
    </source>
</evidence>
<evidence type="ECO:0000259" key="8">
    <source>
        <dbReference type="Pfam" id="PF13359"/>
    </source>
</evidence>
<sequence length="373" mass="43346">MARALIIIDALEADENRLNILESVRLRRCLRDQAKPLNLSESLFRKHYRISKHLFLQLCSELKPLLPRSHRRTRVTVECKVLTALSFFATGSYQKPVGMNFLHTLSQASVSKAIREVTMALNNLQILKKHLKFPQTQQERSQVINGFYNKFGFPVVLGCIDGTHVALVRPAEHEERFFNRKHYHSRNVQIICDSDLNILNVDATFGGATHDAFVWRNSELNMHIQDLHHNGENVWFLGDSGYPLRSWLLTPIVNALPRSMEEYYTNLHCRTRNTVERCIGVLKARWRCLLAHRVLHYDHHMVAKIINACCVLHNMANRYGLPAPQLPDEDVVRDVSRQMDNNVFFGGEEETQHLASGRRQRSMVVQRLWRNRR</sequence>
<dbReference type="AlphaFoldDB" id="A0A6J2JWT2"/>
<evidence type="ECO:0000313" key="9">
    <source>
        <dbReference type="Proteomes" id="UP000504629"/>
    </source>
</evidence>
<proteinExistence type="inferred from homology"/>
<keyword evidence="4" id="KW-0540">Nuclease</keyword>
<keyword evidence="7" id="KW-0539">Nucleus</keyword>
<name>A0A6J2JWT2_BOMMA</name>
<comment type="cofactor">
    <cofactor evidence="1">
        <name>a divalent metal cation</name>
        <dbReference type="ChEBI" id="CHEBI:60240"/>
    </cofactor>
</comment>
<dbReference type="InterPro" id="IPR027806">
    <property type="entry name" value="HARBI1_dom"/>
</dbReference>
<dbReference type="PANTHER" id="PTHR22930">
    <property type="match status" value="1"/>
</dbReference>
<evidence type="ECO:0000256" key="1">
    <source>
        <dbReference type="ARBA" id="ARBA00001968"/>
    </source>
</evidence>
<dbReference type="Proteomes" id="UP000504629">
    <property type="component" value="Unplaced"/>
</dbReference>
<keyword evidence="5" id="KW-0479">Metal-binding</keyword>
<evidence type="ECO:0000313" key="10">
    <source>
        <dbReference type="RefSeq" id="XP_028034310.1"/>
    </source>
</evidence>
<keyword evidence="6" id="KW-0378">Hydrolase</keyword>
<dbReference type="RefSeq" id="XP_028034310.1">
    <property type="nucleotide sequence ID" value="XM_028178509.1"/>
</dbReference>
<dbReference type="PANTHER" id="PTHR22930:SF289">
    <property type="entry name" value="DDE TNP4 DOMAIN-CONTAINING PROTEIN-RELATED"/>
    <property type="match status" value="1"/>
</dbReference>
<dbReference type="GO" id="GO:0005634">
    <property type="term" value="C:nucleus"/>
    <property type="evidence" value="ECO:0007669"/>
    <property type="project" value="UniProtKB-SubCell"/>
</dbReference>
<evidence type="ECO:0000313" key="11">
    <source>
        <dbReference type="RefSeq" id="XP_028034311.1"/>
    </source>
</evidence>
<evidence type="ECO:0000256" key="2">
    <source>
        <dbReference type="ARBA" id="ARBA00004123"/>
    </source>
</evidence>
<dbReference type="RefSeq" id="XP_028034311.1">
    <property type="nucleotide sequence ID" value="XM_028178510.1"/>
</dbReference>
<evidence type="ECO:0000256" key="7">
    <source>
        <dbReference type="ARBA" id="ARBA00023242"/>
    </source>
</evidence>
<dbReference type="GO" id="GO:0046872">
    <property type="term" value="F:metal ion binding"/>
    <property type="evidence" value="ECO:0007669"/>
    <property type="project" value="UniProtKB-KW"/>
</dbReference>
<keyword evidence="9" id="KW-1185">Reference proteome</keyword>
<dbReference type="Pfam" id="PF13359">
    <property type="entry name" value="DDE_Tnp_4"/>
    <property type="match status" value="1"/>
</dbReference>
<gene>
    <name evidence="10 11" type="primary">LOC114246116</name>
</gene>
<protein>
    <submittedName>
        <fullName evidence="10 11">Nuclease HARBI1</fullName>
    </submittedName>
</protein>